<comment type="caution">
    <text evidence="1">The sequence shown here is derived from an EMBL/GenBank/DDBJ whole genome shotgun (WGS) entry which is preliminary data.</text>
</comment>
<name>A0AAN6SJ55_9PEZI</name>
<evidence type="ECO:0000313" key="1">
    <source>
        <dbReference type="EMBL" id="KAK3954936.1"/>
    </source>
</evidence>
<sequence>SELQGCCCCRALSTPRHEVIEVDIVMLIGGRRGTLACSTAVRDCIGIGGKSGTRRCC</sequence>
<feature type="non-terminal residue" evidence="1">
    <location>
        <position position="57"/>
    </location>
</feature>
<proteinExistence type="predicted"/>
<dbReference type="EMBL" id="MU859083">
    <property type="protein sequence ID" value="KAK3954936.1"/>
    <property type="molecule type" value="Genomic_DNA"/>
</dbReference>
<dbReference type="Proteomes" id="UP001303222">
    <property type="component" value="Unassembled WGS sequence"/>
</dbReference>
<reference evidence="1" key="2">
    <citation type="submission" date="2023-06" db="EMBL/GenBank/DDBJ databases">
        <authorList>
            <consortium name="Lawrence Berkeley National Laboratory"/>
            <person name="Mondo S.J."/>
            <person name="Hensen N."/>
            <person name="Bonometti L."/>
            <person name="Westerberg I."/>
            <person name="Brannstrom I.O."/>
            <person name="Guillou S."/>
            <person name="Cros-Aarteil S."/>
            <person name="Calhoun S."/>
            <person name="Haridas S."/>
            <person name="Kuo A."/>
            <person name="Pangilinan J."/>
            <person name="Riley R."/>
            <person name="Labutti K."/>
            <person name="Andreopoulos B."/>
            <person name="Lipzen A."/>
            <person name="Chen C."/>
            <person name="Yanf M."/>
            <person name="Daum C."/>
            <person name="Ng V."/>
            <person name="Clum A."/>
            <person name="Steindorff A."/>
            <person name="Ohm R."/>
            <person name="Martin F."/>
            <person name="Silar P."/>
            <person name="Natvig D."/>
            <person name="Lalanne C."/>
            <person name="Gautier V."/>
            <person name="Ament-Velasquez S.L."/>
            <person name="Kruys A."/>
            <person name="Hutchinson M.I."/>
            <person name="Powell A.J."/>
            <person name="Barry K."/>
            <person name="Miller A.N."/>
            <person name="Grigoriev I.V."/>
            <person name="Debuchy R."/>
            <person name="Gladieux P."/>
            <person name="Thoren M.H."/>
            <person name="Johannesson H."/>
        </authorList>
    </citation>
    <scope>NUCLEOTIDE SEQUENCE</scope>
    <source>
        <strain evidence="1">CBS 626.80</strain>
    </source>
</reference>
<organism evidence="1 2">
    <name type="scientific">Pseudoneurospora amorphoporcata</name>
    <dbReference type="NCBI Taxonomy" id="241081"/>
    <lineage>
        <taxon>Eukaryota</taxon>
        <taxon>Fungi</taxon>
        <taxon>Dikarya</taxon>
        <taxon>Ascomycota</taxon>
        <taxon>Pezizomycotina</taxon>
        <taxon>Sordariomycetes</taxon>
        <taxon>Sordariomycetidae</taxon>
        <taxon>Sordariales</taxon>
        <taxon>Sordariaceae</taxon>
        <taxon>Pseudoneurospora</taxon>
    </lineage>
</organism>
<reference evidence="1" key="1">
    <citation type="journal article" date="2023" name="Mol. Phylogenet. Evol.">
        <title>Genome-scale phylogeny and comparative genomics of the fungal order Sordariales.</title>
        <authorList>
            <person name="Hensen N."/>
            <person name="Bonometti L."/>
            <person name="Westerberg I."/>
            <person name="Brannstrom I.O."/>
            <person name="Guillou S."/>
            <person name="Cros-Aarteil S."/>
            <person name="Calhoun S."/>
            <person name="Haridas S."/>
            <person name="Kuo A."/>
            <person name="Mondo S."/>
            <person name="Pangilinan J."/>
            <person name="Riley R."/>
            <person name="LaButti K."/>
            <person name="Andreopoulos B."/>
            <person name="Lipzen A."/>
            <person name="Chen C."/>
            <person name="Yan M."/>
            <person name="Daum C."/>
            <person name="Ng V."/>
            <person name="Clum A."/>
            <person name="Steindorff A."/>
            <person name="Ohm R.A."/>
            <person name="Martin F."/>
            <person name="Silar P."/>
            <person name="Natvig D.O."/>
            <person name="Lalanne C."/>
            <person name="Gautier V."/>
            <person name="Ament-Velasquez S.L."/>
            <person name="Kruys A."/>
            <person name="Hutchinson M.I."/>
            <person name="Powell A.J."/>
            <person name="Barry K."/>
            <person name="Miller A.N."/>
            <person name="Grigoriev I.V."/>
            <person name="Debuchy R."/>
            <person name="Gladieux P."/>
            <person name="Hiltunen Thoren M."/>
            <person name="Johannesson H."/>
        </authorList>
    </citation>
    <scope>NUCLEOTIDE SEQUENCE</scope>
    <source>
        <strain evidence="1">CBS 626.80</strain>
    </source>
</reference>
<gene>
    <name evidence="1" type="ORF">QBC32DRAFT_179383</name>
</gene>
<evidence type="ECO:0000313" key="2">
    <source>
        <dbReference type="Proteomes" id="UP001303222"/>
    </source>
</evidence>
<accession>A0AAN6SJ55</accession>
<keyword evidence="2" id="KW-1185">Reference proteome</keyword>
<dbReference type="AlphaFoldDB" id="A0AAN6SJ55"/>
<protein>
    <submittedName>
        <fullName evidence="1">Uncharacterized protein</fullName>
    </submittedName>
</protein>
<feature type="non-terminal residue" evidence="1">
    <location>
        <position position="1"/>
    </location>
</feature>